<dbReference type="Pfam" id="PF05651">
    <property type="entry name" value="Diacid_rec"/>
    <property type="match status" value="1"/>
</dbReference>
<organism evidence="5 6">
    <name type="scientific">Salipaludibacillus aurantiacus</name>
    <dbReference type="NCBI Taxonomy" id="1601833"/>
    <lineage>
        <taxon>Bacteria</taxon>
        <taxon>Bacillati</taxon>
        <taxon>Bacillota</taxon>
        <taxon>Bacilli</taxon>
        <taxon>Bacillales</taxon>
        <taxon>Bacillaceae</taxon>
    </lineage>
</organism>
<dbReference type="AlphaFoldDB" id="A0A1H9SEJ8"/>
<dbReference type="EMBL" id="FOGT01000004">
    <property type="protein sequence ID" value="SER83397.1"/>
    <property type="molecule type" value="Genomic_DNA"/>
</dbReference>
<evidence type="ECO:0000259" key="4">
    <source>
        <dbReference type="Pfam" id="PF17853"/>
    </source>
</evidence>
<dbReference type="Proteomes" id="UP000198571">
    <property type="component" value="Unassembled WGS sequence"/>
</dbReference>
<sequence>MDIFSADFAQHTVKEMDKIIPYNINVMNADGVIIASKDHERIGTFHEGALRAIQEQRTVRIYPNETFQGAKEGINMPILFQNSVLGIIGITGHPDEVESYGNIILKMTELMINEAYIKRTLQLETQAKDSFIQEWLLEQYTDEQTLKLRGETLNVNVDYTRAALVFQLNDENNLYTDLERQSWMENTLTWIRRQSDSHSQDLFLSWRTNQLVFLPSINDATEESTAQKLIDLMSRRAEGTPFKLTCGVGGKNKGIQGTIQSFKEAGHALELTQKQQPFVYYNQLGAESLLIYLADENQIDFITRHFPFMLKEEHKSLLHTLDVFFQHDQSIEKTKEALFIHKNTLQYRLKKIESLTGYNPRSFREGLLFYLALKMVTRVNI</sequence>
<evidence type="ECO:0000259" key="3">
    <source>
        <dbReference type="Pfam" id="PF13556"/>
    </source>
</evidence>
<dbReference type="PANTHER" id="PTHR33744:SF16">
    <property type="entry name" value="CARBOHYDRATE DIACID REGULATOR"/>
    <property type="match status" value="1"/>
</dbReference>
<evidence type="ECO:0000313" key="6">
    <source>
        <dbReference type="Proteomes" id="UP000198571"/>
    </source>
</evidence>
<dbReference type="Pfam" id="PF13556">
    <property type="entry name" value="HTH_30"/>
    <property type="match status" value="1"/>
</dbReference>
<feature type="domain" description="Putative sugar diacid recognition" evidence="2">
    <location>
        <begin position="6"/>
        <end position="135"/>
    </location>
</feature>
<feature type="domain" description="CdaR GGDEF-like" evidence="4">
    <location>
        <begin position="142"/>
        <end position="271"/>
    </location>
</feature>
<comment type="similarity">
    <text evidence="1">Belongs to the CdaR family.</text>
</comment>
<dbReference type="Gene3D" id="1.10.10.2840">
    <property type="entry name" value="PucR C-terminal helix-turn-helix domain"/>
    <property type="match status" value="1"/>
</dbReference>
<reference evidence="6" key="1">
    <citation type="submission" date="2016-10" db="EMBL/GenBank/DDBJ databases">
        <authorList>
            <person name="Varghese N."/>
            <person name="Submissions S."/>
        </authorList>
    </citation>
    <scope>NUCLEOTIDE SEQUENCE [LARGE SCALE GENOMIC DNA]</scope>
    <source>
        <strain evidence="6">S9</strain>
    </source>
</reference>
<name>A0A1H9SEJ8_9BACI</name>
<dbReference type="InterPro" id="IPR042070">
    <property type="entry name" value="PucR_C-HTH_sf"/>
</dbReference>
<dbReference type="Pfam" id="PF17853">
    <property type="entry name" value="GGDEF_2"/>
    <property type="match status" value="1"/>
</dbReference>
<gene>
    <name evidence="5" type="ORF">SAMN05518684_104181</name>
</gene>
<dbReference type="InterPro" id="IPR008599">
    <property type="entry name" value="Diacid_rec"/>
</dbReference>
<dbReference type="InterPro" id="IPR041522">
    <property type="entry name" value="CdaR_GGDEF"/>
</dbReference>
<protein>
    <submittedName>
        <fullName evidence="5">Carbohydrate diacid regulator</fullName>
    </submittedName>
</protein>
<evidence type="ECO:0000256" key="1">
    <source>
        <dbReference type="ARBA" id="ARBA00006754"/>
    </source>
</evidence>
<dbReference type="InterPro" id="IPR025736">
    <property type="entry name" value="PucR_C-HTH_dom"/>
</dbReference>
<evidence type="ECO:0000313" key="5">
    <source>
        <dbReference type="EMBL" id="SER83397.1"/>
    </source>
</evidence>
<evidence type="ECO:0000259" key="2">
    <source>
        <dbReference type="Pfam" id="PF05651"/>
    </source>
</evidence>
<accession>A0A1H9SEJ8</accession>
<dbReference type="InterPro" id="IPR051448">
    <property type="entry name" value="CdaR-like_regulators"/>
</dbReference>
<dbReference type="STRING" id="1601833.SAMN05518684_104181"/>
<feature type="domain" description="PucR C-terminal helix-turn-helix" evidence="3">
    <location>
        <begin position="317"/>
        <end position="374"/>
    </location>
</feature>
<dbReference type="RefSeq" id="WP_093048993.1">
    <property type="nucleotide sequence ID" value="NZ_FOGT01000004.1"/>
</dbReference>
<dbReference type="PANTHER" id="PTHR33744">
    <property type="entry name" value="CARBOHYDRATE DIACID REGULATOR"/>
    <property type="match status" value="1"/>
</dbReference>
<dbReference type="OrthoDB" id="9792148at2"/>
<proteinExistence type="inferred from homology"/>
<keyword evidence="6" id="KW-1185">Reference proteome</keyword>